<feature type="region of interest" description="Disordered" evidence="5">
    <location>
        <begin position="420"/>
        <end position="443"/>
    </location>
</feature>
<keyword evidence="2" id="KW-0815">Transposition</keyword>
<dbReference type="NCBIfam" id="NF040570">
    <property type="entry name" value="guided_TnpB"/>
    <property type="match status" value="1"/>
</dbReference>
<evidence type="ECO:0000313" key="8">
    <source>
        <dbReference type="EMBL" id="ADY00976.1"/>
    </source>
</evidence>
<dbReference type="AlphaFoldDB" id="F0QW52"/>
<sequence length="443" mass="51463">MPTMKRTNVVKLAVDRNTHGKLRELAVITAKCWNEVNWLRMQQFKEGERVDFARTEREVYEKYKHVLKVNAQQVARKNAEDWRSFFSLIREKEEGKLPKWFKPRPPGYWKDEDGNYRLIILIRNDRYVVDETNQVIHLKDFKLALRFKGRLRWRGRQGRLEIHYDEARRAWYAHIPVELGNTVKAKGNLRASVDLGIVNLATVYVEDGSWYLFKGGGVLSRYEYYSKRISSIQKVLARHGQGSGRRLKLLYDKRRRFLKHALNSMVRRIMNILIEKGVGEVIVGYPKEILRNHGNKLTVNFWNYNYIIRRFREIGEELGIRIATVNEANTSKTCSLCGETHESGRIHRGLFKCPRTGKVINADLNAAINILSLHSPKSLASARDRGNGLKTQPVVYRWTSGAGWLKATSNEAMRMKAANHKPMNHPEKTHTLQGGKEVRLMDL</sequence>
<evidence type="ECO:0000259" key="7">
    <source>
        <dbReference type="Pfam" id="PF07282"/>
    </source>
</evidence>
<dbReference type="EMBL" id="CP002529">
    <property type="protein sequence ID" value="ADY00976.1"/>
    <property type="molecule type" value="Genomic_DNA"/>
</dbReference>
<dbReference type="GO" id="GO:0006310">
    <property type="term" value="P:DNA recombination"/>
    <property type="evidence" value="ECO:0007669"/>
    <property type="project" value="UniProtKB-KW"/>
</dbReference>
<dbReference type="HOGENOM" id="CLU_040997_0_0_2"/>
<feature type="compositionally biased region" description="Basic and acidic residues" evidence="5">
    <location>
        <begin position="424"/>
        <end position="443"/>
    </location>
</feature>
<gene>
    <name evidence="8" type="ordered locus">VMUT_0765</name>
</gene>
<dbReference type="GO" id="GO:0032196">
    <property type="term" value="P:transposition"/>
    <property type="evidence" value="ECO:0007669"/>
    <property type="project" value="UniProtKB-KW"/>
</dbReference>
<feature type="domain" description="Cas12f1-like TNB" evidence="7">
    <location>
        <begin position="309"/>
        <end position="370"/>
    </location>
</feature>
<evidence type="ECO:0000259" key="6">
    <source>
        <dbReference type="Pfam" id="PF01385"/>
    </source>
</evidence>
<keyword evidence="4" id="KW-0233">DNA recombination</keyword>
<dbReference type="InterPro" id="IPR010095">
    <property type="entry name" value="Cas12f1-like_TNB"/>
</dbReference>
<name>F0QW52_VULM7</name>
<dbReference type="Pfam" id="PF07282">
    <property type="entry name" value="Cas12f1-like_TNB"/>
    <property type="match status" value="1"/>
</dbReference>
<evidence type="ECO:0000256" key="5">
    <source>
        <dbReference type="SAM" id="MobiDB-lite"/>
    </source>
</evidence>
<evidence type="ECO:0000256" key="2">
    <source>
        <dbReference type="ARBA" id="ARBA00022578"/>
    </source>
</evidence>
<evidence type="ECO:0000313" key="9">
    <source>
        <dbReference type="Proteomes" id="UP000007485"/>
    </source>
</evidence>
<dbReference type="Proteomes" id="UP000007485">
    <property type="component" value="Chromosome"/>
</dbReference>
<dbReference type="KEGG" id="vmo:VMUT_0765"/>
<accession>F0QW52</accession>
<dbReference type="GO" id="GO:0003677">
    <property type="term" value="F:DNA binding"/>
    <property type="evidence" value="ECO:0007669"/>
    <property type="project" value="UniProtKB-KW"/>
</dbReference>
<keyword evidence="9" id="KW-1185">Reference proteome</keyword>
<evidence type="ECO:0000256" key="3">
    <source>
        <dbReference type="ARBA" id="ARBA00023125"/>
    </source>
</evidence>
<dbReference type="InterPro" id="IPR001959">
    <property type="entry name" value="Transposase"/>
</dbReference>
<dbReference type="Pfam" id="PF01385">
    <property type="entry name" value="OrfB_IS605"/>
    <property type="match status" value="1"/>
</dbReference>
<proteinExistence type="inferred from homology"/>
<comment type="similarity">
    <text evidence="1">In the C-terminal section; belongs to the transposase 35 family.</text>
</comment>
<evidence type="ECO:0000256" key="4">
    <source>
        <dbReference type="ARBA" id="ARBA00023172"/>
    </source>
</evidence>
<feature type="domain" description="Probable transposase IS891/IS1136/IS1341" evidence="6">
    <location>
        <begin position="174"/>
        <end position="289"/>
    </location>
</feature>
<dbReference type="eggNOG" id="arCOG00683">
    <property type="taxonomic scope" value="Archaea"/>
</dbReference>
<protein>
    <submittedName>
        <fullName evidence="8">Transposase, IS605 OrfB family</fullName>
    </submittedName>
</protein>
<dbReference type="STRING" id="985053.VMUT_0765"/>
<reference evidence="8 9" key="1">
    <citation type="journal article" date="2011" name="J. Bacteriol.">
        <title>Complete genome sequence of 'Vulcanisaeta moutnovskia' strain 768-28, a novel member of the hyperthermophilic crenarchaeal genus vulcanisaeta.</title>
        <authorList>
            <person name="Gumerov V.M."/>
            <person name="Mardanov A.V."/>
            <person name="Beletsky A.V."/>
            <person name="Prokofeva M.I."/>
            <person name="Bonch-Osmolovskaya E.A."/>
            <person name="Ravin N.V."/>
            <person name="Skryabin K.G."/>
        </authorList>
    </citation>
    <scope>NUCLEOTIDE SEQUENCE [LARGE SCALE GENOMIC DNA]</scope>
    <source>
        <strain evidence="8 9">768-28</strain>
    </source>
</reference>
<evidence type="ECO:0000256" key="1">
    <source>
        <dbReference type="ARBA" id="ARBA00008761"/>
    </source>
</evidence>
<keyword evidence="3" id="KW-0238">DNA-binding</keyword>
<organism evidence="8 9">
    <name type="scientific">Vulcanisaeta moutnovskia (strain 768-28)</name>
    <dbReference type="NCBI Taxonomy" id="985053"/>
    <lineage>
        <taxon>Archaea</taxon>
        <taxon>Thermoproteota</taxon>
        <taxon>Thermoprotei</taxon>
        <taxon>Thermoproteales</taxon>
        <taxon>Thermoproteaceae</taxon>
        <taxon>Vulcanisaeta</taxon>
    </lineage>
</organism>